<keyword evidence="3 8" id="KW-0812">Transmembrane</keyword>
<dbReference type="Proteomes" id="UP000191200">
    <property type="component" value="Chromosome"/>
</dbReference>
<organism evidence="9 10">
    <name type="scientific">Vagococcus teuberi</name>
    <dbReference type="NCBI Taxonomy" id="519472"/>
    <lineage>
        <taxon>Bacteria</taxon>
        <taxon>Bacillati</taxon>
        <taxon>Bacillota</taxon>
        <taxon>Bacilli</taxon>
        <taxon>Lactobacillales</taxon>
        <taxon>Enterococcaceae</taxon>
        <taxon>Vagococcus</taxon>
    </lineage>
</organism>
<feature type="transmembrane region" description="Helical" evidence="8">
    <location>
        <begin position="26"/>
        <end position="48"/>
    </location>
</feature>
<evidence type="ECO:0000256" key="3">
    <source>
        <dbReference type="ARBA" id="ARBA00022692"/>
    </source>
</evidence>
<comment type="subcellular location">
    <subcellularLocation>
        <location evidence="8">Cell membrane</location>
        <topology evidence="8">Single-pass membrane protein</topology>
    </subcellularLocation>
    <subcellularLocation>
        <location evidence="1">Membrane</location>
    </subcellularLocation>
</comment>
<evidence type="ECO:0000256" key="5">
    <source>
        <dbReference type="ARBA" id="ARBA00022989"/>
    </source>
</evidence>
<keyword evidence="6 8" id="KW-0811">Translocation</keyword>
<evidence type="ECO:0000256" key="8">
    <source>
        <dbReference type="HAMAP-Rule" id="MF_00422"/>
    </source>
</evidence>
<dbReference type="Pfam" id="PF00584">
    <property type="entry name" value="SecE"/>
    <property type="match status" value="1"/>
</dbReference>
<evidence type="ECO:0000256" key="1">
    <source>
        <dbReference type="ARBA" id="ARBA00004370"/>
    </source>
</evidence>
<evidence type="ECO:0000256" key="4">
    <source>
        <dbReference type="ARBA" id="ARBA00022927"/>
    </source>
</evidence>
<dbReference type="GO" id="GO:0065002">
    <property type="term" value="P:intracellular protein transmembrane transport"/>
    <property type="evidence" value="ECO:0007669"/>
    <property type="project" value="UniProtKB-UniRule"/>
</dbReference>
<accession>A0A1J0A7F8</accession>
<dbReference type="EMBL" id="CP017267">
    <property type="protein sequence ID" value="APB31880.1"/>
    <property type="molecule type" value="Genomic_DNA"/>
</dbReference>
<name>A0A1J0A7F8_9ENTE</name>
<dbReference type="GO" id="GO:0009306">
    <property type="term" value="P:protein secretion"/>
    <property type="evidence" value="ECO:0007669"/>
    <property type="project" value="UniProtKB-UniRule"/>
</dbReference>
<comment type="function">
    <text evidence="8">Essential subunit of the Sec protein translocation channel SecYEG. Clamps together the 2 halves of SecY. May contact the channel plug during translocation.</text>
</comment>
<comment type="subunit">
    <text evidence="8">Component of the Sec protein translocase complex. Heterotrimer consisting of SecY, SecE and SecG subunits. The heterotrimers can form oligomers, although 1 heterotrimer is thought to be able to translocate proteins. Interacts with the ribosome. Interacts with SecDF, and other proteins may be involved. Interacts with SecA.</text>
</comment>
<dbReference type="GO" id="GO:0043952">
    <property type="term" value="P:protein transport by the Sec complex"/>
    <property type="evidence" value="ECO:0007669"/>
    <property type="project" value="UniProtKB-UniRule"/>
</dbReference>
<proteinExistence type="inferred from homology"/>
<evidence type="ECO:0000256" key="2">
    <source>
        <dbReference type="ARBA" id="ARBA00022448"/>
    </source>
</evidence>
<dbReference type="AlphaFoldDB" id="A0A1J0A7F8"/>
<dbReference type="GO" id="GO:0005886">
    <property type="term" value="C:plasma membrane"/>
    <property type="evidence" value="ECO:0007669"/>
    <property type="project" value="UniProtKB-SubCell"/>
</dbReference>
<dbReference type="GO" id="GO:0008320">
    <property type="term" value="F:protein transmembrane transporter activity"/>
    <property type="evidence" value="ECO:0007669"/>
    <property type="project" value="UniProtKB-UniRule"/>
</dbReference>
<dbReference type="KEGG" id="vte:BHY08_08665"/>
<dbReference type="GO" id="GO:0006605">
    <property type="term" value="P:protein targeting"/>
    <property type="evidence" value="ECO:0007669"/>
    <property type="project" value="UniProtKB-UniRule"/>
</dbReference>
<dbReference type="InterPro" id="IPR038379">
    <property type="entry name" value="SecE_sf"/>
</dbReference>
<dbReference type="STRING" id="519472.BHY08_08665"/>
<dbReference type="Gene3D" id="1.20.5.1030">
    <property type="entry name" value="Preprotein translocase secy subunit"/>
    <property type="match status" value="1"/>
</dbReference>
<keyword evidence="7 8" id="KW-0472">Membrane</keyword>
<keyword evidence="8" id="KW-1003">Cell membrane</keyword>
<dbReference type="NCBIfam" id="TIGR00964">
    <property type="entry name" value="secE_bact"/>
    <property type="match status" value="1"/>
</dbReference>
<dbReference type="InterPro" id="IPR005807">
    <property type="entry name" value="SecE_bac"/>
</dbReference>
<sequence>MKFLKSVIEEMKLVTWPTRKKLVKDVITVIQSTILFALFFAAVDFLLAKISYLGLKGL</sequence>
<dbReference type="HAMAP" id="MF_00422">
    <property type="entry name" value="SecE"/>
    <property type="match status" value="1"/>
</dbReference>
<evidence type="ECO:0000313" key="10">
    <source>
        <dbReference type="Proteomes" id="UP000191200"/>
    </source>
</evidence>
<keyword evidence="10" id="KW-1185">Reference proteome</keyword>
<dbReference type="OrthoDB" id="9813233at2"/>
<reference evidence="9 10" key="1">
    <citation type="submission" date="2016-09" db="EMBL/GenBank/DDBJ databases">
        <title>Vagococcus teuberi sp. nov., isolated from the Malian artisanal sour milk fene.</title>
        <authorList>
            <person name="Wullschleger S."/>
            <person name="Seifert C."/>
            <person name="Baumgartner S."/>
            <person name="Lacroix C."/>
            <person name="Bonfoh B."/>
            <person name="Stevens M.J."/>
            <person name="Meile L."/>
        </authorList>
    </citation>
    <scope>NUCLEOTIDE SEQUENCE [LARGE SCALE GENOMIC DNA]</scope>
    <source>
        <strain evidence="9 10">DSM 21459</strain>
    </source>
</reference>
<evidence type="ECO:0000313" key="9">
    <source>
        <dbReference type="EMBL" id="APB31880.1"/>
    </source>
</evidence>
<keyword evidence="5 8" id="KW-1133">Transmembrane helix</keyword>
<evidence type="ECO:0000256" key="6">
    <source>
        <dbReference type="ARBA" id="ARBA00023010"/>
    </source>
</evidence>
<keyword evidence="2 8" id="KW-0813">Transport</keyword>
<protein>
    <recommendedName>
        <fullName evidence="8">Protein translocase subunit SecE</fullName>
    </recommendedName>
</protein>
<dbReference type="InterPro" id="IPR001901">
    <property type="entry name" value="Translocase_SecE/Sec61-g"/>
</dbReference>
<keyword evidence="4 8" id="KW-0653">Protein transport</keyword>
<gene>
    <name evidence="8" type="primary">secE</name>
    <name evidence="9" type="ORF">BHY08_08665</name>
</gene>
<comment type="similarity">
    <text evidence="8">Belongs to the SecE/SEC61-gamma family.</text>
</comment>
<dbReference type="RefSeq" id="WP_071457483.1">
    <property type="nucleotide sequence ID" value="NZ_CP017267.1"/>
</dbReference>
<evidence type="ECO:0000256" key="7">
    <source>
        <dbReference type="ARBA" id="ARBA00023136"/>
    </source>
</evidence>